<name>A0A060NP68_9BURK</name>
<gene>
    <name evidence="1" type="ORF">SRAA_1454</name>
</gene>
<reference evidence="1 2" key="1">
    <citation type="journal article" date="2014" name="Nat. Commun.">
        <title>Physiological and genomic features of highly alkaliphilic hydrogen-utilizing Betaproteobacteria from a continental serpentinizing site.</title>
        <authorList>
            <person name="Suzuki S."/>
            <person name="Kuenen J.G."/>
            <person name="Schipper K."/>
            <person name="van der Velde S."/>
            <person name="Ishii S."/>
            <person name="Wu A."/>
            <person name="Sorokin D.Y."/>
            <person name="Tenney A."/>
            <person name="Meng X.Y."/>
            <person name="Morrill P.L."/>
            <person name="Kamagata Y."/>
            <person name="Muyzer G."/>
            <person name="Nealson K.H."/>
        </authorList>
    </citation>
    <scope>NUCLEOTIDE SEQUENCE [LARGE SCALE GENOMIC DNA]</scope>
    <source>
        <strain evidence="1 2">A1</strain>
    </source>
</reference>
<dbReference type="KEGG" id="cbaa:SRAA_1454"/>
<keyword evidence="2" id="KW-1185">Reference proteome</keyword>
<dbReference type="EMBL" id="AP014568">
    <property type="protein sequence ID" value="BAO81308.1"/>
    <property type="molecule type" value="Genomic_DNA"/>
</dbReference>
<organism evidence="1 2">
    <name type="scientific">Serpentinimonas raichei</name>
    <dbReference type="NCBI Taxonomy" id="1458425"/>
    <lineage>
        <taxon>Bacteria</taxon>
        <taxon>Pseudomonadati</taxon>
        <taxon>Pseudomonadota</taxon>
        <taxon>Betaproteobacteria</taxon>
        <taxon>Burkholderiales</taxon>
        <taxon>Comamonadaceae</taxon>
        <taxon>Serpentinimonas</taxon>
    </lineage>
</organism>
<dbReference type="GO" id="GO:0008168">
    <property type="term" value="F:methyltransferase activity"/>
    <property type="evidence" value="ECO:0007669"/>
    <property type="project" value="UniProtKB-KW"/>
</dbReference>
<sequence>MSNKKKITADLQSALSGQSPLSIDLYVEVLADYEAELKASLDKDADDALLCMLADDGDVAMMVIDWDGSIYRNENALKKLRAMWRHRFEANVQTLVPILSTHISQKNLGVAGIKWLPASTD</sequence>
<accession>A0A060NP68</accession>
<protein>
    <submittedName>
        <fullName evidence="1">SAM-dependent methyltransferase</fullName>
    </submittedName>
</protein>
<evidence type="ECO:0000313" key="2">
    <source>
        <dbReference type="Proteomes" id="UP000067461"/>
    </source>
</evidence>
<keyword evidence="1" id="KW-0808">Transferase</keyword>
<evidence type="ECO:0000313" key="1">
    <source>
        <dbReference type="EMBL" id="BAO81308.1"/>
    </source>
</evidence>
<dbReference type="AlphaFoldDB" id="A0A060NP68"/>
<dbReference type="GO" id="GO:0032259">
    <property type="term" value="P:methylation"/>
    <property type="evidence" value="ECO:0007669"/>
    <property type="project" value="UniProtKB-KW"/>
</dbReference>
<keyword evidence="1" id="KW-0489">Methyltransferase</keyword>
<dbReference type="HOGENOM" id="CLU_2034078_0_0_4"/>
<dbReference type="Proteomes" id="UP000067461">
    <property type="component" value="Chromosome"/>
</dbReference>
<proteinExistence type="predicted"/>